<keyword evidence="2" id="KW-1185">Reference proteome</keyword>
<protein>
    <submittedName>
        <fullName evidence="1">Uncharacterized protein</fullName>
    </submittedName>
</protein>
<evidence type="ECO:0000313" key="2">
    <source>
        <dbReference type="Proteomes" id="UP001163835"/>
    </source>
</evidence>
<organism evidence="1 2">
    <name type="scientific">Lentinula aff. lateritia</name>
    <dbReference type="NCBI Taxonomy" id="2804960"/>
    <lineage>
        <taxon>Eukaryota</taxon>
        <taxon>Fungi</taxon>
        <taxon>Dikarya</taxon>
        <taxon>Basidiomycota</taxon>
        <taxon>Agaricomycotina</taxon>
        <taxon>Agaricomycetes</taxon>
        <taxon>Agaricomycetidae</taxon>
        <taxon>Agaricales</taxon>
        <taxon>Marasmiineae</taxon>
        <taxon>Omphalotaceae</taxon>
        <taxon>Lentinula</taxon>
    </lineage>
</organism>
<evidence type="ECO:0000313" key="1">
    <source>
        <dbReference type="EMBL" id="KAJ3815571.1"/>
    </source>
</evidence>
<dbReference type="Proteomes" id="UP001163835">
    <property type="component" value="Unassembled WGS sequence"/>
</dbReference>
<reference evidence="1" key="1">
    <citation type="submission" date="2022-09" db="EMBL/GenBank/DDBJ databases">
        <title>A Global Phylogenomic Analysis of the Shiitake Genus Lentinula.</title>
        <authorList>
            <consortium name="DOE Joint Genome Institute"/>
            <person name="Sierra-Patev S."/>
            <person name="Min B."/>
            <person name="Naranjo-Ortiz M."/>
            <person name="Looney B."/>
            <person name="Konkel Z."/>
            <person name="Slot J.C."/>
            <person name="Sakamoto Y."/>
            <person name="Steenwyk J.L."/>
            <person name="Rokas A."/>
            <person name="Carro J."/>
            <person name="Camarero S."/>
            <person name="Ferreira P."/>
            <person name="Molpeceres G."/>
            <person name="Ruiz-Duenas F.J."/>
            <person name="Serrano A."/>
            <person name="Henrissat B."/>
            <person name="Drula E."/>
            <person name="Hughes K.W."/>
            <person name="Mata J.L."/>
            <person name="Ishikawa N.K."/>
            <person name="Vargas-Isla R."/>
            <person name="Ushijima S."/>
            <person name="Smith C.A."/>
            <person name="Ahrendt S."/>
            <person name="Andreopoulos W."/>
            <person name="He G."/>
            <person name="Labutti K."/>
            <person name="Lipzen A."/>
            <person name="Ng V."/>
            <person name="Riley R."/>
            <person name="Sandor L."/>
            <person name="Barry K."/>
            <person name="Martinez A.T."/>
            <person name="Xiao Y."/>
            <person name="Gibbons J.G."/>
            <person name="Terashima K."/>
            <person name="Grigoriev I.V."/>
            <person name="Hibbett D.S."/>
        </authorList>
    </citation>
    <scope>NUCLEOTIDE SEQUENCE</scope>
    <source>
        <strain evidence="1">TMI1499</strain>
    </source>
</reference>
<gene>
    <name evidence="1" type="ORF">F5876DRAFT_61474</name>
</gene>
<name>A0ACC1UG75_9AGAR</name>
<dbReference type="EMBL" id="MU794948">
    <property type="protein sequence ID" value="KAJ3815571.1"/>
    <property type="molecule type" value="Genomic_DNA"/>
</dbReference>
<comment type="caution">
    <text evidence="1">The sequence shown here is derived from an EMBL/GenBank/DDBJ whole genome shotgun (WGS) entry which is preliminary data.</text>
</comment>
<accession>A0ACC1UG75</accession>
<sequence>MASDAVKKVQQKLFGGGNISNNDGLPRSEPALTINIPAVPSMPRPPAAAPPKSTEVSDPSPDNDELDARQQQDNCSYRERLASRIGADYKGVERYHLGQDERCERHWKRWGPYLSDRQWITRPTEMLGVIFLMNTRDLLLTIGAKTVLLEFLTIINAFASPSLWNGKDPILKERLFGVTGHQGNHGEDVKELYYYLDSTPSHLYVKFLYKYPQHRYPYKELYTKDEDEPDNVYIRITAYNRGPDPATLHIIPQPWFPNTWSWPLEKPLMPSLTAHNRSGINYITAKHPDQPKTHLYRLPSPPPVGPNGNFDVDPETEAVEPELLFTGNNTNFSRPYGGQNKTPYVEDAFHDHIIPSHRPPPHEGDEDFFSHKIRFRARVYSTAGSEVDDNEVEEGPCTPFPSGPDFVNPNKTGSKSAAHYIFRDVPSQGGCSVVRLKLTPLSVKKDLSIEDEGIFDDAVKAHRQEADKFYKFPRLWAYKQ</sequence>
<proteinExistence type="predicted"/>